<keyword evidence="4 6" id="KW-1133">Transmembrane helix</keyword>
<feature type="transmembrane region" description="Helical" evidence="6">
    <location>
        <begin position="62"/>
        <end position="79"/>
    </location>
</feature>
<dbReference type="EMBL" id="KQ087250">
    <property type="protein sequence ID" value="KLT39728.1"/>
    <property type="molecule type" value="Genomic_DNA"/>
</dbReference>
<evidence type="ECO:0000256" key="1">
    <source>
        <dbReference type="ARBA" id="ARBA00004141"/>
    </source>
</evidence>
<dbReference type="GeneID" id="28984775"/>
<dbReference type="GO" id="GO:0005886">
    <property type="term" value="C:plasma membrane"/>
    <property type="evidence" value="ECO:0007669"/>
    <property type="project" value="TreeGrafter"/>
</dbReference>
<dbReference type="PANTHER" id="PTHR31123">
    <property type="entry name" value="ACCUMULATION OF DYADS PROTEIN 2-RELATED"/>
    <property type="match status" value="1"/>
</dbReference>
<feature type="transmembrane region" description="Helical" evidence="6">
    <location>
        <begin position="91"/>
        <end position="109"/>
    </location>
</feature>
<dbReference type="InterPro" id="IPR051633">
    <property type="entry name" value="AceTr"/>
</dbReference>
<dbReference type="GO" id="GO:0015123">
    <property type="term" value="F:acetate transmembrane transporter activity"/>
    <property type="evidence" value="ECO:0007669"/>
    <property type="project" value="TreeGrafter"/>
</dbReference>
<dbReference type="PANTHER" id="PTHR31123:SF1">
    <property type="entry name" value="ACCUMULATION OF DYADS PROTEIN 2-RELATED"/>
    <property type="match status" value="1"/>
</dbReference>
<evidence type="ECO:0000256" key="5">
    <source>
        <dbReference type="ARBA" id="ARBA00023136"/>
    </source>
</evidence>
<sequence length="247" mass="26349">MSEVNGNQGVLKNELNNSGNVEANNGFSGGSAVSRFITPGGNPMDTSQPAFPVFHRKFANPAPLGLLAFGGTTFVLSLYNAQARGVKHPNVILGLALGYGGLAQIIAGIEEWACGNTFGATAFTSYGSFWLSFACFYIPQFEVLAAYPTAHERESALAIFLTMWGIITFLFLLGTLRSSVALFLVFFFLDITFWVLAAGHFTENHTVTKAGGGLGVVTAFVAFYTALAGILTKETSYFLLPVGDLSK</sequence>
<evidence type="ECO:0000256" key="6">
    <source>
        <dbReference type="SAM" id="Phobius"/>
    </source>
</evidence>
<evidence type="ECO:0000256" key="2">
    <source>
        <dbReference type="ARBA" id="ARBA00005587"/>
    </source>
</evidence>
<dbReference type="STRING" id="879819.A0A0J0XFA5"/>
<feature type="transmembrane region" description="Helical" evidence="6">
    <location>
        <begin position="156"/>
        <end position="174"/>
    </location>
</feature>
<feature type="transmembrane region" description="Helical" evidence="6">
    <location>
        <begin position="210"/>
        <end position="231"/>
    </location>
</feature>
<feature type="transmembrane region" description="Helical" evidence="6">
    <location>
        <begin position="180"/>
        <end position="198"/>
    </location>
</feature>
<evidence type="ECO:0000256" key="4">
    <source>
        <dbReference type="ARBA" id="ARBA00022989"/>
    </source>
</evidence>
<comment type="similarity">
    <text evidence="2">Belongs to the acetate uptake transporter (AceTr) (TC 2.A.96) family.</text>
</comment>
<feature type="transmembrane region" description="Helical" evidence="6">
    <location>
        <begin position="129"/>
        <end position="149"/>
    </location>
</feature>
<dbReference type="NCBIfam" id="NF038013">
    <property type="entry name" value="AceTr_1"/>
    <property type="match status" value="1"/>
</dbReference>
<keyword evidence="5 6" id="KW-0472">Membrane</keyword>
<reference evidence="7 8" key="1">
    <citation type="submission" date="2015-03" db="EMBL/GenBank/DDBJ databases">
        <title>Genomics and transcriptomics of the oil-accumulating basidiomycete yeast T. oleaginosus allow insights into substrate utilization and the diverse evolutionary trajectories of mating systems in fungi.</title>
        <authorList>
            <consortium name="DOE Joint Genome Institute"/>
            <person name="Kourist R."/>
            <person name="Kracht O."/>
            <person name="Bracharz F."/>
            <person name="Lipzen A."/>
            <person name="Nolan M."/>
            <person name="Ohm R."/>
            <person name="Grigoriev I."/>
            <person name="Sun S."/>
            <person name="Heitman J."/>
            <person name="Bruck T."/>
            <person name="Nowrousian M."/>
        </authorList>
    </citation>
    <scope>NUCLEOTIDE SEQUENCE [LARGE SCALE GENOMIC DNA]</scope>
    <source>
        <strain evidence="7 8">IBC0246</strain>
    </source>
</reference>
<accession>A0A0J0XFA5</accession>
<comment type="subcellular location">
    <subcellularLocation>
        <location evidence="1">Membrane</location>
        <topology evidence="1">Multi-pass membrane protein</topology>
    </subcellularLocation>
</comment>
<dbReference type="Proteomes" id="UP000053611">
    <property type="component" value="Unassembled WGS sequence"/>
</dbReference>
<name>A0A0J0XFA5_9TREE</name>
<protein>
    <recommendedName>
        <fullName evidence="9">FUN34 transmembrane protein</fullName>
    </recommendedName>
</protein>
<dbReference type="OrthoDB" id="3648309at2759"/>
<evidence type="ECO:0000313" key="8">
    <source>
        <dbReference type="Proteomes" id="UP000053611"/>
    </source>
</evidence>
<evidence type="ECO:0000313" key="7">
    <source>
        <dbReference type="EMBL" id="KLT39728.1"/>
    </source>
</evidence>
<evidence type="ECO:0008006" key="9">
    <source>
        <dbReference type="Google" id="ProtNLM"/>
    </source>
</evidence>
<gene>
    <name evidence="7" type="ORF">CC85DRAFT_288215</name>
</gene>
<dbReference type="PROSITE" id="PS01114">
    <property type="entry name" value="GPR1_FUN34_YAAH"/>
    <property type="match status" value="1"/>
</dbReference>
<dbReference type="InterPro" id="IPR047622">
    <property type="entry name" value="GPR1_FUN34_YAAH"/>
</dbReference>
<keyword evidence="3 6" id="KW-0812">Transmembrane</keyword>
<evidence type="ECO:0000256" key="3">
    <source>
        <dbReference type="ARBA" id="ARBA00022692"/>
    </source>
</evidence>
<proteinExistence type="inferred from homology"/>
<organism evidence="7 8">
    <name type="scientific">Cutaneotrichosporon oleaginosum</name>
    <dbReference type="NCBI Taxonomy" id="879819"/>
    <lineage>
        <taxon>Eukaryota</taxon>
        <taxon>Fungi</taxon>
        <taxon>Dikarya</taxon>
        <taxon>Basidiomycota</taxon>
        <taxon>Agaricomycotina</taxon>
        <taxon>Tremellomycetes</taxon>
        <taxon>Trichosporonales</taxon>
        <taxon>Trichosporonaceae</taxon>
        <taxon>Cutaneotrichosporon</taxon>
    </lineage>
</organism>
<dbReference type="Pfam" id="PF01184">
    <property type="entry name" value="Gpr1_Fun34_YaaH"/>
    <property type="match status" value="1"/>
</dbReference>
<keyword evidence="8" id="KW-1185">Reference proteome</keyword>
<dbReference type="AlphaFoldDB" id="A0A0J0XFA5"/>
<dbReference type="InterPro" id="IPR000791">
    <property type="entry name" value="Gpr1/Fun34/SatP-like"/>
</dbReference>